<evidence type="ECO:0000256" key="4">
    <source>
        <dbReference type="ARBA" id="ARBA00022692"/>
    </source>
</evidence>
<keyword evidence="6" id="KW-0472">Membrane</keyword>
<sequence length="479" mass="52636">MEINKAFTYFIFLTACIVFQTQAQDTNYWTQQFGSNSVLMSGAVVGGSDDNTMLYYNPGALGFIDNTSISVNATAYRVENITISNALGQEANFKSRQLGAVPLLAGGMINVKNDNWKVGYGFMAPTNFNFKGIARKEGFFDVIDDSESTGLEETVAESAVSDRLNEILIAFGVARRLNENWSVGITNLFTVRSQSYNRSLSTYVFMNGSERTLVAANLNENLDYYNARYSAKLGVSYQKERWKAGLTLTTPSVNLLGIGSVAANIEANNFKLIDDNRISAVATDRQSELKTTYKSPLSISAGVNYTGTKSHIGFSCQYYGSTDIYDIMDVASDTFIRPANVAPQLGADDFMSVRAAAKSVFNVAIGYEYLVKDSLSLFLSARNDMSYFDESLNDQRGVKTTISSWDIYHISSGVTIKKNQSNLSLGLLFSTGSTSNYQQKGSLNNPNENDLIKGTTTITEASYGSLGLLLGYTLYFRKF</sequence>
<name>A0A6N6MA59_9FLAO</name>
<dbReference type="PANTHER" id="PTHR35093">
    <property type="entry name" value="OUTER MEMBRANE PROTEIN NMB0088-RELATED"/>
    <property type="match status" value="1"/>
</dbReference>
<keyword evidence="5" id="KW-0732">Signal</keyword>
<evidence type="ECO:0000313" key="9">
    <source>
        <dbReference type="Proteomes" id="UP000441333"/>
    </source>
</evidence>
<dbReference type="Gene3D" id="2.40.160.60">
    <property type="entry name" value="Outer membrane protein transport protein (OMPP1/FadL/TodX)"/>
    <property type="match status" value="1"/>
</dbReference>
<evidence type="ECO:0000256" key="7">
    <source>
        <dbReference type="ARBA" id="ARBA00023237"/>
    </source>
</evidence>
<keyword evidence="3" id="KW-1134">Transmembrane beta strand</keyword>
<accession>A0A6N6MA59</accession>
<dbReference type="InterPro" id="IPR005017">
    <property type="entry name" value="OMPP1/FadL/TodX"/>
</dbReference>
<keyword evidence="7" id="KW-0998">Cell outer membrane</keyword>
<comment type="similarity">
    <text evidence="2">Belongs to the OmpP1/FadL family.</text>
</comment>
<dbReference type="GO" id="GO:0015483">
    <property type="term" value="F:long-chain fatty acid transporting porin activity"/>
    <property type="evidence" value="ECO:0007669"/>
    <property type="project" value="TreeGrafter"/>
</dbReference>
<evidence type="ECO:0000313" key="8">
    <source>
        <dbReference type="EMBL" id="KAB1067404.1"/>
    </source>
</evidence>
<comment type="subcellular location">
    <subcellularLocation>
        <location evidence="1">Cell outer membrane</location>
        <topology evidence="1">Multi-pass membrane protein</topology>
    </subcellularLocation>
</comment>
<gene>
    <name evidence="8" type="ORF">F6U93_11205</name>
</gene>
<dbReference type="AlphaFoldDB" id="A0A6N6MA59"/>
<proteinExistence type="inferred from homology"/>
<keyword evidence="9" id="KW-1185">Reference proteome</keyword>
<dbReference type="GO" id="GO:0009279">
    <property type="term" value="C:cell outer membrane"/>
    <property type="evidence" value="ECO:0007669"/>
    <property type="project" value="UniProtKB-SubCell"/>
</dbReference>
<dbReference type="PANTHER" id="PTHR35093:SF8">
    <property type="entry name" value="OUTER MEMBRANE PROTEIN NMB0088-RELATED"/>
    <property type="match status" value="1"/>
</dbReference>
<comment type="caution">
    <text evidence="8">The sequence shown here is derived from an EMBL/GenBank/DDBJ whole genome shotgun (WGS) entry which is preliminary data.</text>
</comment>
<dbReference type="PROSITE" id="PS51257">
    <property type="entry name" value="PROKAR_LIPOPROTEIN"/>
    <property type="match status" value="1"/>
</dbReference>
<protein>
    <submittedName>
        <fullName evidence="8">Uncharacterized protein</fullName>
    </submittedName>
</protein>
<dbReference type="Proteomes" id="UP000441333">
    <property type="component" value="Unassembled WGS sequence"/>
</dbReference>
<dbReference type="RefSeq" id="WP_150939829.1">
    <property type="nucleotide sequence ID" value="NZ_WAAT01000047.1"/>
</dbReference>
<keyword evidence="4" id="KW-0812">Transmembrane</keyword>
<dbReference type="SUPFAM" id="SSF56935">
    <property type="entry name" value="Porins"/>
    <property type="match status" value="1"/>
</dbReference>
<reference evidence="8 9" key="1">
    <citation type="submission" date="2019-09" db="EMBL/GenBank/DDBJ databases">
        <authorList>
            <person name="Cao W.R."/>
        </authorList>
    </citation>
    <scope>NUCLEOTIDE SEQUENCE [LARGE SCALE GENOMIC DNA]</scope>
    <source>
        <strain evidence="8 9">B1N29</strain>
    </source>
</reference>
<organism evidence="8 9">
    <name type="scientific">Pseudotamlana haliotis</name>
    <dbReference type="NCBI Taxonomy" id="2614804"/>
    <lineage>
        <taxon>Bacteria</taxon>
        <taxon>Pseudomonadati</taxon>
        <taxon>Bacteroidota</taxon>
        <taxon>Flavobacteriia</taxon>
        <taxon>Flavobacteriales</taxon>
        <taxon>Flavobacteriaceae</taxon>
        <taxon>Pseudotamlana</taxon>
    </lineage>
</organism>
<evidence type="ECO:0000256" key="2">
    <source>
        <dbReference type="ARBA" id="ARBA00008163"/>
    </source>
</evidence>
<evidence type="ECO:0000256" key="3">
    <source>
        <dbReference type="ARBA" id="ARBA00022452"/>
    </source>
</evidence>
<evidence type="ECO:0000256" key="5">
    <source>
        <dbReference type="ARBA" id="ARBA00022729"/>
    </source>
</evidence>
<evidence type="ECO:0000256" key="6">
    <source>
        <dbReference type="ARBA" id="ARBA00023136"/>
    </source>
</evidence>
<evidence type="ECO:0000256" key="1">
    <source>
        <dbReference type="ARBA" id="ARBA00004571"/>
    </source>
</evidence>
<dbReference type="EMBL" id="WAAT01000047">
    <property type="protein sequence ID" value="KAB1067404.1"/>
    <property type="molecule type" value="Genomic_DNA"/>
</dbReference>